<feature type="domain" description="TRUD" evidence="4">
    <location>
        <begin position="351"/>
        <end position="620"/>
    </location>
</feature>
<name>A0A830H878_9CHLO</name>
<protein>
    <submittedName>
        <fullName evidence="5">Multisubstrate pseudouridine synthase 7</fullName>
    </submittedName>
</protein>
<dbReference type="PROSITE" id="PS50984">
    <property type="entry name" value="TRUD"/>
    <property type="match status" value="1"/>
</dbReference>
<dbReference type="GO" id="GO:0001522">
    <property type="term" value="P:pseudouridine synthesis"/>
    <property type="evidence" value="ECO:0007669"/>
    <property type="project" value="InterPro"/>
</dbReference>
<evidence type="ECO:0000313" key="6">
    <source>
        <dbReference type="Proteomes" id="UP000660262"/>
    </source>
</evidence>
<sequence length="741" mass="79075">MASSSLGSSHSSFTCVLKHRYGDFVVREVDPDGQIASLTPQEASEDAAVHAACNAEREWEEETKKAHAPTPSADAGAEAHDNNEKKRTHEPASLEEAMAAARAVVVEQTESNVDAEQLQALVDDAVNNKQNRSLTLPTPLDDKTKRTNVHTAIRLLSEAVEAAHSLSLVSCSAKNGSDDDNKHRIEVRVVAAGSKQARDSQRRKNGSPAIPAHVAFVVRKTNVDTASTARALQSMLLPHGAQGKGNARQHHHQKSAAAAASSIPGTVTFAGTKDKRGITYQFMSAARTFPRYIAKAARKLRGVAVGQFKVVNERIYLGNLRGNRFNIVLRNLADDAQANADKACASLRQSGFFNFYGLQRFGRGVAHTHKIGQMLLANRPDAAVRMVLLACDAETALSEADAAADDAGAPRGAWPTGNLEAALAVTKTRPNDSFIEKDLSIALRRRVEAANSTRRKDPTARGWLTREELAAAFSESLPKTTCMMYLHAFQSAAFNAAVSARALAHGSAPARAGELVLVDEDDGVGGGGGVEDLCDAEEEGGGESLPRVRLVTEQEAEANAIPASRVVLPLPGRFCTYPLDAATLDAYAPFATDAGINLQRLRTRLAWLEKHDNDVGAALRALAGAGGNDGAVVDELEGRKGKHPLLTVAALPGAYRKVVCVPQDVEWRFVRHATHDEDLLDVCGNVLSARNVESKSAPEQGDVCGTGSLLSLCVDFTLPASAYATMAVRELTKQPSDTLVP</sequence>
<evidence type="ECO:0000256" key="3">
    <source>
        <dbReference type="SAM" id="MobiDB-lite"/>
    </source>
</evidence>
<dbReference type="GO" id="GO:0005634">
    <property type="term" value="C:nucleus"/>
    <property type="evidence" value="ECO:0007669"/>
    <property type="project" value="TreeGrafter"/>
</dbReference>
<dbReference type="Proteomes" id="UP000660262">
    <property type="component" value="Unassembled WGS sequence"/>
</dbReference>
<evidence type="ECO:0000313" key="5">
    <source>
        <dbReference type="EMBL" id="GHP01337.1"/>
    </source>
</evidence>
<gene>
    <name evidence="5" type="ORF">PPROV_000009300</name>
</gene>
<evidence type="ECO:0000259" key="4">
    <source>
        <dbReference type="PROSITE" id="PS50984"/>
    </source>
</evidence>
<accession>A0A830H878</accession>
<feature type="region of interest" description="Disordered" evidence="3">
    <location>
        <begin position="40"/>
        <end position="92"/>
    </location>
</feature>
<dbReference type="SUPFAM" id="SSF55120">
    <property type="entry name" value="Pseudouridine synthase"/>
    <property type="match status" value="1"/>
</dbReference>
<dbReference type="InterPro" id="IPR011760">
    <property type="entry name" value="PsdUridine_synth_TruD_insert"/>
</dbReference>
<evidence type="ECO:0000256" key="1">
    <source>
        <dbReference type="ARBA" id="ARBA00007953"/>
    </source>
</evidence>
<dbReference type="Gene3D" id="3.30.2350.20">
    <property type="entry name" value="TruD, catalytic domain"/>
    <property type="match status" value="2"/>
</dbReference>
<dbReference type="PIRSF" id="PIRSF037016">
    <property type="entry name" value="Pseudouridin_synth_euk_prd"/>
    <property type="match status" value="1"/>
</dbReference>
<reference evidence="5" key="1">
    <citation type="submission" date="2020-10" db="EMBL/GenBank/DDBJ databases">
        <title>Unveiling of a novel bifunctional photoreceptor, Dualchrome1, isolated from a cosmopolitan green alga.</title>
        <authorList>
            <person name="Suzuki S."/>
            <person name="Kawachi M."/>
        </authorList>
    </citation>
    <scope>NUCLEOTIDE SEQUENCE</scope>
    <source>
        <strain evidence="5">NIES 2893</strain>
    </source>
</reference>
<dbReference type="PANTHER" id="PTHR13326:SF21">
    <property type="entry name" value="PSEUDOURIDYLATE SYNTHASE PUS7L"/>
    <property type="match status" value="1"/>
</dbReference>
<dbReference type="InterPro" id="IPR020103">
    <property type="entry name" value="PsdUridine_synth_cat_dom_sf"/>
</dbReference>
<comment type="similarity">
    <text evidence="1">Belongs to the pseudouridine synthase TruD family.</text>
</comment>
<proteinExistence type="inferred from homology"/>
<feature type="compositionally biased region" description="Basic and acidic residues" evidence="3">
    <location>
        <begin position="77"/>
        <end position="92"/>
    </location>
</feature>
<comment type="caution">
    <text evidence="5">The sequence shown here is derived from an EMBL/GenBank/DDBJ whole genome shotgun (WGS) entry which is preliminary data.</text>
</comment>
<dbReference type="GO" id="GO:0003723">
    <property type="term" value="F:RNA binding"/>
    <property type="evidence" value="ECO:0007669"/>
    <property type="project" value="InterPro"/>
</dbReference>
<dbReference type="OrthoDB" id="447290at2759"/>
<feature type="region of interest" description="Disordered" evidence="3">
    <location>
        <begin position="240"/>
        <end position="260"/>
    </location>
</feature>
<dbReference type="AlphaFoldDB" id="A0A830H878"/>
<organism evidence="5 6">
    <name type="scientific">Pycnococcus provasolii</name>
    <dbReference type="NCBI Taxonomy" id="41880"/>
    <lineage>
        <taxon>Eukaryota</taxon>
        <taxon>Viridiplantae</taxon>
        <taxon>Chlorophyta</taxon>
        <taxon>Pseudoscourfieldiophyceae</taxon>
        <taxon>Pseudoscourfieldiales</taxon>
        <taxon>Pycnococcaceae</taxon>
        <taxon>Pycnococcus</taxon>
    </lineage>
</organism>
<keyword evidence="2" id="KW-0413">Isomerase</keyword>
<dbReference type="GO" id="GO:0009982">
    <property type="term" value="F:pseudouridine synthase activity"/>
    <property type="evidence" value="ECO:0007669"/>
    <property type="project" value="InterPro"/>
</dbReference>
<dbReference type="Pfam" id="PF01142">
    <property type="entry name" value="TruD"/>
    <property type="match status" value="1"/>
</dbReference>
<dbReference type="EMBL" id="BNJQ01000001">
    <property type="protein sequence ID" value="GHP01337.1"/>
    <property type="molecule type" value="Genomic_DNA"/>
</dbReference>
<dbReference type="InterPro" id="IPR001656">
    <property type="entry name" value="PsdUridine_synth_TruD"/>
</dbReference>
<dbReference type="InterPro" id="IPR042214">
    <property type="entry name" value="TruD_catalytic"/>
</dbReference>
<evidence type="ECO:0000256" key="2">
    <source>
        <dbReference type="ARBA" id="ARBA00023235"/>
    </source>
</evidence>
<keyword evidence="6" id="KW-1185">Reference proteome</keyword>
<dbReference type="PANTHER" id="PTHR13326">
    <property type="entry name" value="TRNA PSEUDOURIDINE SYNTHASE D"/>
    <property type="match status" value="1"/>
</dbReference>